<accession>U2FUN6</accession>
<reference evidence="4 5" key="2">
    <citation type="journal article" date="2013" name="PLoS ONE">
        <title>INDIGO - INtegrated Data Warehouse of MIcrobial GenOmes with Examples from the Red Sea Extremophiles.</title>
        <authorList>
            <person name="Alam I."/>
            <person name="Antunes A."/>
            <person name="Kamau A.A."/>
            <person name="Ba Alawi W."/>
            <person name="Kalkatawi M."/>
            <person name="Stingl U."/>
            <person name="Bajic V.B."/>
        </authorList>
    </citation>
    <scope>NUCLEOTIDE SEQUENCE [LARGE SCALE GENOMIC DNA]</scope>
    <source>
        <strain evidence="4 5">E1L3A</strain>
    </source>
</reference>
<dbReference type="Gene3D" id="1.10.357.10">
    <property type="entry name" value="Tetracycline Repressor, domain 2"/>
    <property type="match status" value="1"/>
</dbReference>
<dbReference type="InterPro" id="IPR001647">
    <property type="entry name" value="HTH_TetR"/>
</dbReference>
<dbReference type="InterPro" id="IPR050109">
    <property type="entry name" value="HTH-type_TetR-like_transc_reg"/>
</dbReference>
<keyword evidence="4" id="KW-0560">Oxidoreductase</keyword>
<dbReference type="GO" id="GO:0003700">
    <property type="term" value="F:DNA-binding transcription factor activity"/>
    <property type="evidence" value="ECO:0007669"/>
    <property type="project" value="TreeGrafter"/>
</dbReference>
<evidence type="ECO:0000256" key="1">
    <source>
        <dbReference type="ARBA" id="ARBA00023125"/>
    </source>
</evidence>
<dbReference type="RefSeq" id="WP_021031522.1">
    <property type="nucleotide sequence ID" value="NZ_AFNV02000008.1"/>
</dbReference>
<dbReference type="PANTHER" id="PTHR30055:SF187">
    <property type="entry name" value="TRANSCRIPTIONAL REGULATORY PROTEIN"/>
    <property type="match status" value="1"/>
</dbReference>
<dbReference type="EMBL" id="AFNV02000008">
    <property type="protein sequence ID" value="ERJ19654.1"/>
    <property type="molecule type" value="Genomic_DNA"/>
</dbReference>
<dbReference type="SUPFAM" id="SSF48498">
    <property type="entry name" value="Tetracyclin repressor-like, C-terminal domain"/>
    <property type="match status" value="1"/>
</dbReference>
<dbReference type="InterPro" id="IPR036271">
    <property type="entry name" value="Tet_transcr_reg_TetR-rel_C_sf"/>
</dbReference>
<evidence type="ECO:0000259" key="3">
    <source>
        <dbReference type="PROSITE" id="PS50977"/>
    </source>
</evidence>
<feature type="DNA-binding region" description="H-T-H motif" evidence="2">
    <location>
        <begin position="39"/>
        <end position="58"/>
    </location>
</feature>
<comment type="caution">
    <text evidence="4">The sequence shown here is derived from an EMBL/GenBank/DDBJ whole genome shotgun (WGS) entry which is preliminary data.</text>
</comment>
<sequence length="208" mass="22708">MTDASSPSATSVQAPRSSRDKLLDSAIACFDEHGLTGMTIEQIRRHANSSVGSMYHHFGNREGLIAALFLQLLDDQIARSRAEIDAATTPRQTVRALVHGYLDWVTHHPVEARFMYAARSEVATSSSAGSLKEKNKQRFGPLLAVLKTGVESGDIRSLPRETFASLLVGPSENYCRAWLSDRVSGAPVDHTDVFVEAAWRAISTSPID</sequence>
<dbReference type="Pfam" id="PF00440">
    <property type="entry name" value="TetR_N"/>
    <property type="match status" value="1"/>
</dbReference>
<evidence type="ECO:0000256" key="2">
    <source>
        <dbReference type="PROSITE-ProRule" id="PRU00335"/>
    </source>
</evidence>
<dbReference type="SUPFAM" id="SSF46689">
    <property type="entry name" value="Homeodomain-like"/>
    <property type="match status" value="1"/>
</dbReference>
<evidence type="ECO:0000313" key="4">
    <source>
        <dbReference type="EMBL" id="ERJ19654.1"/>
    </source>
</evidence>
<dbReference type="Proteomes" id="UP000006242">
    <property type="component" value="Unassembled WGS sequence"/>
</dbReference>
<dbReference type="eggNOG" id="COG1309">
    <property type="taxonomic scope" value="Bacteria"/>
</dbReference>
<keyword evidence="1 2" id="KW-0238">DNA-binding</keyword>
<feature type="domain" description="HTH tetR-type" evidence="3">
    <location>
        <begin position="16"/>
        <end position="76"/>
    </location>
</feature>
<gene>
    <name evidence="4" type="ORF">SSPSH_001424</name>
</gene>
<dbReference type="AlphaFoldDB" id="U2FUN6"/>
<protein>
    <submittedName>
        <fullName evidence="4">Betaine-aldehyde dehydrogenase protein</fullName>
        <ecNumber evidence="4">1.2.1.8</ecNumber>
    </submittedName>
</protein>
<dbReference type="GO" id="GO:0008802">
    <property type="term" value="F:betaine-aldehyde dehydrogenase (NAD+) activity"/>
    <property type="evidence" value="ECO:0007669"/>
    <property type="project" value="UniProtKB-EC"/>
</dbReference>
<dbReference type="PANTHER" id="PTHR30055">
    <property type="entry name" value="HTH-TYPE TRANSCRIPTIONAL REGULATOR RUTR"/>
    <property type="match status" value="1"/>
</dbReference>
<dbReference type="InterPro" id="IPR009057">
    <property type="entry name" value="Homeodomain-like_sf"/>
</dbReference>
<reference evidence="4 5" key="1">
    <citation type="journal article" date="2011" name="J. Bacteriol.">
        <title>Genome sequence of Salinisphaera shabanensis, a gammaproteobacterium from the harsh, variable environment of the brine-seawater interface of the Shaban Deep in the Red Sea.</title>
        <authorList>
            <person name="Antunes A."/>
            <person name="Alam I."/>
            <person name="Bajic V.B."/>
            <person name="Stingl U."/>
        </authorList>
    </citation>
    <scope>NUCLEOTIDE SEQUENCE [LARGE SCALE GENOMIC DNA]</scope>
    <source>
        <strain evidence="4 5">E1L3A</strain>
    </source>
</reference>
<dbReference type="OrthoDB" id="116240at2"/>
<proteinExistence type="predicted"/>
<organism evidence="4 5">
    <name type="scientific">Salinisphaera shabanensis E1L3A</name>
    <dbReference type="NCBI Taxonomy" id="1033802"/>
    <lineage>
        <taxon>Bacteria</taxon>
        <taxon>Pseudomonadati</taxon>
        <taxon>Pseudomonadota</taxon>
        <taxon>Gammaproteobacteria</taxon>
        <taxon>Salinisphaerales</taxon>
        <taxon>Salinisphaeraceae</taxon>
        <taxon>Salinisphaera</taxon>
    </lineage>
</organism>
<dbReference type="STRING" id="1033802.SSPSH_001424"/>
<name>U2FUN6_9GAMM</name>
<dbReference type="PRINTS" id="PR00455">
    <property type="entry name" value="HTHTETR"/>
</dbReference>
<keyword evidence="5" id="KW-1185">Reference proteome</keyword>
<evidence type="ECO:0000313" key="5">
    <source>
        <dbReference type="Proteomes" id="UP000006242"/>
    </source>
</evidence>
<dbReference type="EC" id="1.2.1.8" evidence="4"/>
<dbReference type="GO" id="GO:0000976">
    <property type="term" value="F:transcription cis-regulatory region binding"/>
    <property type="evidence" value="ECO:0007669"/>
    <property type="project" value="TreeGrafter"/>
</dbReference>
<dbReference type="PROSITE" id="PS50977">
    <property type="entry name" value="HTH_TETR_2"/>
    <property type="match status" value="1"/>
</dbReference>